<dbReference type="AlphaFoldDB" id="X1APS4"/>
<protein>
    <recommendedName>
        <fullName evidence="2">AmmeMemoRadiSam system radical SAM enzyme</fullName>
    </recommendedName>
</protein>
<proteinExistence type="predicted"/>
<comment type="caution">
    <text evidence="1">The sequence shown here is derived from an EMBL/GenBank/DDBJ whole genome shotgun (WGS) entry which is preliminary data.</text>
</comment>
<evidence type="ECO:0008006" key="2">
    <source>
        <dbReference type="Google" id="ProtNLM"/>
    </source>
</evidence>
<evidence type="ECO:0000313" key="1">
    <source>
        <dbReference type="EMBL" id="GAG61861.1"/>
    </source>
</evidence>
<dbReference type="EMBL" id="BART01003810">
    <property type="protein sequence ID" value="GAG61861.1"/>
    <property type="molecule type" value="Genomic_DNA"/>
</dbReference>
<reference evidence="1" key="1">
    <citation type="journal article" date="2014" name="Front. Microbiol.">
        <title>High frequency of phylogenetically diverse reductive dehalogenase-homologous genes in deep subseafloor sedimentary metagenomes.</title>
        <authorList>
            <person name="Kawai M."/>
            <person name="Futagami T."/>
            <person name="Toyoda A."/>
            <person name="Takaki Y."/>
            <person name="Nishi S."/>
            <person name="Hori S."/>
            <person name="Arai W."/>
            <person name="Tsubouchi T."/>
            <person name="Morono Y."/>
            <person name="Uchiyama I."/>
            <person name="Ito T."/>
            <person name="Fujiyama A."/>
            <person name="Inagaki F."/>
            <person name="Takami H."/>
        </authorList>
    </citation>
    <scope>NUCLEOTIDE SEQUENCE</scope>
    <source>
        <strain evidence="1">Expedition CK06-06</strain>
    </source>
</reference>
<sequence length="77" mass="8596">IAKEEGLYYVYVGNMRHSKGENSYCPNCDSLVLGRSGYSFTKINLKDGNKCGSCGKELPGLVGQYNPKSKSRRFSFF</sequence>
<name>X1APS4_9ZZZZ</name>
<accession>X1APS4</accession>
<organism evidence="1">
    <name type="scientific">marine sediment metagenome</name>
    <dbReference type="NCBI Taxonomy" id="412755"/>
    <lineage>
        <taxon>unclassified sequences</taxon>
        <taxon>metagenomes</taxon>
        <taxon>ecological metagenomes</taxon>
    </lineage>
</organism>
<gene>
    <name evidence="1" type="ORF">S01H4_10128</name>
</gene>
<feature type="non-terminal residue" evidence="1">
    <location>
        <position position="1"/>
    </location>
</feature>